<dbReference type="Proteomes" id="UP000245981">
    <property type="component" value="Unassembled WGS sequence"/>
</dbReference>
<name>A0A2V2BRX5_9GAMM</name>
<gene>
    <name evidence="1" type="ORF">C7431_101157</name>
</gene>
<dbReference type="EMBL" id="QGHF01000001">
    <property type="protein sequence ID" value="PWL00352.1"/>
    <property type="molecule type" value="Genomic_DNA"/>
</dbReference>
<dbReference type="AlphaFoldDB" id="A0A2V2BRX5"/>
<reference evidence="1 2" key="1">
    <citation type="submission" date="2018-05" db="EMBL/GenBank/DDBJ databases">
        <title>Genomic Encyclopedia of Type Strains, Phase IV (KMG-V): Genome sequencing to study the core and pangenomes of soil and plant-associated prokaryotes.</title>
        <authorList>
            <person name="Whitman W."/>
        </authorList>
    </citation>
    <scope>NUCLEOTIDE SEQUENCE [LARGE SCALE GENOMIC DNA]</scope>
    <source>
        <strain evidence="1 2">PNA 200-10</strain>
    </source>
</reference>
<organism evidence="1 2">
    <name type="scientific">Pantoea allii</name>
    <dbReference type="NCBI Taxonomy" id="574096"/>
    <lineage>
        <taxon>Bacteria</taxon>
        <taxon>Pseudomonadati</taxon>
        <taxon>Pseudomonadota</taxon>
        <taxon>Gammaproteobacteria</taxon>
        <taxon>Enterobacterales</taxon>
        <taxon>Erwiniaceae</taxon>
        <taxon>Pantoea</taxon>
    </lineage>
</organism>
<sequence length="115" mass="12998">MRIVEILQYTLKPGTGQKFHQVMVDISVPLHHEAGIDVVVFGCSLHDEDSYYLIRAFDDIEHMEASQEAFYGSEAWQNGPRTAIIERIKTSVKAVITLPETVVEGLRNQVTTGFY</sequence>
<proteinExistence type="predicted"/>
<accession>A0A2V2BRX5</accession>
<dbReference type="SUPFAM" id="SSF54909">
    <property type="entry name" value="Dimeric alpha+beta barrel"/>
    <property type="match status" value="1"/>
</dbReference>
<comment type="caution">
    <text evidence="1">The sequence shown here is derived from an EMBL/GenBank/DDBJ whole genome shotgun (WGS) entry which is preliminary data.</text>
</comment>
<dbReference type="OrthoDB" id="9809695at2"/>
<dbReference type="InterPro" id="IPR011008">
    <property type="entry name" value="Dimeric_a/b-barrel"/>
</dbReference>
<protein>
    <submittedName>
        <fullName evidence="1">NIPSNAP protein</fullName>
    </submittedName>
</protein>
<dbReference type="RefSeq" id="WP_109716128.1">
    <property type="nucleotide sequence ID" value="NZ_CP193908.1"/>
</dbReference>
<dbReference type="Gene3D" id="3.30.70.100">
    <property type="match status" value="1"/>
</dbReference>
<evidence type="ECO:0000313" key="2">
    <source>
        <dbReference type="Proteomes" id="UP000245981"/>
    </source>
</evidence>
<evidence type="ECO:0000313" key="1">
    <source>
        <dbReference type="EMBL" id="PWL00352.1"/>
    </source>
</evidence>